<dbReference type="Proteomes" id="UP000233534">
    <property type="component" value="Chromosome"/>
</dbReference>
<gene>
    <name evidence="2" type="ORF">B9R14_10200</name>
    <name evidence="1" type="ORF">HVS_05660</name>
</gene>
<reference evidence="2 4" key="2">
    <citation type="journal article" date="2018" name="Syst. Appl. Microbiol.">
        <title>Characterization and high-quality draft genome sequence of Herbivorax saccincola A7, an anaerobic, alkaliphilic, thermophilic, cellulolytic, and xylanolytic bacterium.</title>
        <authorList>
            <person name="Aikawa S."/>
            <person name="Baramee S."/>
            <person name="Sermsathanaswadi J."/>
            <person name="Thianheng P."/>
            <person name="Tachaapaikoon C."/>
            <person name="Shikata A."/>
            <person name="Waeonukul R."/>
            <person name="Pason P."/>
            <person name="Ratanakhanokchai K."/>
            <person name="Kosugi A."/>
        </authorList>
    </citation>
    <scope>NUCLEOTIDE SEQUENCE [LARGE SCALE GENOMIC DNA]</scope>
    <source>
        <strain evidence="2 4">A7</strain>
    </source>
</reference>
<dbReference type="AlphaFoldDB" id="A0A2K9DZW4"/>
<evidence type="ECO:0000313" key="4">
    <source>
        <dbReference type="Proteomes" id="UP000239720"/>
    </source>
</evidence>
<dbReference type="KEGG" id="hsc:HVS_05660"/>
<reference evidence="1 3" key="1">
    <citation type="submission" date="2017-12" db="EMBL/GenBank/DDBJ databases">
        <title>Complete genome sequence of Herbivorax saccincola GGR1, a novel Cellulosome-producing hydrolytic bacterium in a thermophilic biogas plant, established by Illumina and Nanopore MinION sequencing.</title>
        <authorList>
            <person name="Pechtl A."/>
            <person name="Ruckert C."/>
            <person name="Koeck D.E."/>
            <person name="Maus I."/>
            <person name="Winkler A."/>
            <person name="Kalinowski J."/>
            <person name="Puhler A."/>
            <person name="Schwarz W.W."/>
            <person name="Zverlov V.V."/>
            <person name="Schluter A."/>
            <person name="Liebl W."/>
        </authorList>
    </citation>
    <scope>NUCLEOTIDE SEQUENCE [LARGE SCALE GENOMIC DNA]</scope>
    <source>
        <strain evidence="1">GGR1</strain>
        <strain evidence="3">SR1</strain>
    </source>
</reference>
<keyword evidence="3" id="KW-1185">Reference proteome</keyword>
<dbReference type="OrthoDB" id="2086173at2"/>
<organism evidence="1 3">
    <name type="scientific">Acetivibrio saccincola</name>
    <dbReference type="NCBI Taxonomy" id="1677857"/>
    <lineage>
        <taxon>Bacteria</taxon>
        <taxon>Bacillati</taxon>
        <taxon>Bacillota</taxon>
        <taxon>Clostridia</taxon>
        <taxon>Eubacteriales</taxon>
        <taxon>Oscillospiraceae</taxon>
        <taxon>Acetivibrio</taxon>
    </lineage>
</organism>
<evidence type="ECO:0000313" key="2">
    <source>
        <dbReference type="EMBL" id="PQQ67075.1"/>
    </source>
</evidence>
<dbReference type="Proteomes" id="UP000239720">
    <property type="component" value="Unassembled WGS sequence"/>
</dbReference>
<sequence length="173" mass="19591">MKNIAIGILLIILLSIIIEPMVETANVLREKILLGSALNTSFRAAKDRSFIVSDDSGEIQYDSRRELDAIVDKNLFMQHFSEAFEDAMDLELSSVNGNELVFVCKKGKYNNFTVIIDINERTDSTTGQVVSEVIVTAESKYNFKTKYLKLAESSLSTDYMLKGERKFLLFVRN</sequence>
<proteinExistence type="predicted"/>
<dbReference type="RefSeq" id="WP_101300039.1">
    <property type="nucleotide sequence ID" value="NZ_CP025197.1"/>
</dbReference>
<name>A0A2K9DZW4_9FIRM</name>
<accession>A0A2K9DZW4</accession>
<protein>
    <submittedName>
        <fullName evidence="1">Uncharacterized protein</fullName>
    </submittedName>
</protein>
<dbReference type="EMBL" id="CP025197">
    <property type="protein sequence ID" value="AUG57062.1"/>
    <property type="molecule type" value="Genomic_DNA"/>
</dbReference>
<dbReference type="EMBL" id="NEMB01000003">
    <property type="protein sequence ID" value="PQQ67075.1"/>
    <property type="molecule type" value="Genomic_DNA"/>
</dbReference>
<evidence type="ECO:0000313" key="1">
    <source>
        <dbReference type="EMBL" id="AUG57062.1"/>
    </source>
</evidence>
<evidence type="ECO:0000313" key="3">
    <source>
        <dbReference type="Proteomes" id="UP000233534"/>
    </source>
</evidence>